<dbReference type="GO" id="GO:0004523">
    <property type="term" value="F:RNA-DNA hybrid ribonuclease activity"/>
    <property type="evidence" value="ECO:0007669"/>
    <property type="project" value="InterPro"/>
</dbReference>
<dbReference type="InterPro" id="IPR044730">
    <property type="entry name" value="RNase_H-like_dom_plant"/>
</dbReference>
<dbReference type="AlphaFoldDB" id="A0A7J8NC75"/>
<organism evidence="2 3">
    <name type="scientific">Gossypium lobatum</name>
    <dbReference type="NCBI Taxonomy" id="34289"/>
    <lineage>
        <taxon>Eukaryota</taxon>
        <taxon>Viridiplantae</taxon>
        <taxon>Streptophyta</taxon>
        <taxon>Embryophyta</taxon>
        <taxon>Tracheophyta</taxon>
        <taxon>Spermatophyta</taxon>
        <taxon>Magnoliopsida</taxon>
        <taxon>eudicotyledons</taxon>
        <taxon>Gunneridae</taxon>
        <taxon>Pentapetalae</taxon>
        <taxon>rosids</taxon>
        <taxon>malvids</taxon>
        <taxon>Malvales</taxon>
        <taxon>Malvaceae</taxon>
        <taxon>Malvoideae</taxon>
        <taxon>Gossypium</taxon>
    </lineage>
</organism>
<evidence type="ECO:0000313" key="3">
    <source>
        <dbReference type="Proteomes" id="UP000593572"/>
    </source>
</evidence>
<gene>
    <name evidence="2" type="ORF">Golob_001658</name>
</gene>
<keyword evidence="3" id="KW-1185">Reference proteome</keyword>
<proteinExistence type="predicted"/>
<reference evidence="2 3" key="1">
    <citation type="journal article" date="2019" name="Genome Biol. Evol.">
        <title>Insights into the evolution of the New World diploid cottons (Gossypium, subgenus Houzingenia) based on genome sequencing.</title>
        <authorList>
            <person name="Grover C.E."/>
            <person name="Arick M.A. 2nd"/>
            <person name="Thrash A."/>
            <person name="Conover J.L."/>
            <person name="Sanders W.S."/>
            <person name="Peterson D.G."/>
            <person name="Frelichowski J.E."/>
            <person name="Scheffler J.A."/>
            <person name="Scheffler B.E."/>
            <person name="Wendel J.F."/>
        </authorList>
    </citation>
    <scope>NUCLEOTIDE SEQUENCE [LARGE SCALE GENOMIC DNA]</scope>
    <source>
        <strain evidence="2">157</strain>
        <tissue evidence="2">Leaf</tissue>
    </source>
</reference>
<dbReference type="InterPro" id="IPR002156">
    <property type="entry name" value="RNaseH_domain"/>
</dbReference>
<dbReference type="Gene3D" id="3.30.420.10">
    <property type="entry name" value="Ribonuclease H-like superfamily/Ribonuclease H"/>
    <property type="match status" value="1"/>
</dbReference>
<name>A0A7J8NC75_9ROSI</name>
<dbReference type="Pfam" id="PF13456">
    <property type="entry name" value="RVT_3"/>
    <property type="match status" value="1"/>
</dbReference>
<dbReference type="InterPro" id="IPR036397">
    <property type="entry name" value="RNaseH_sf"/>
</dbReference>
<dbReference type="PANTHER" id="PTHR47723:SF24">
    <property type="entry name" value="RNASE H TYPE-1 DOMAIN-CONTAINING PROTEIN"/>
    <property type="match status" value="1"/>
</dbReference>
<dbReference type="SUPFAM" id="SSF53098">
    <property type="entry name" value="Ribonuclease H-like"/>
    <property type="match status" value="1"/>
</dbReference>
<dbReference type="PANTHER" id="PTHR47723">
    <property type="entry name" value="OS05G0353850 PROTEIN"/>
    <property type="match status" value="1"/>
</dbReference>
<dbReference type="InterPro" id="IPR053151">
    <property type="entry name" value="RNase_H-like"/>
</dbReference>
<dbReference type="InterPro" id="IPR012337">
    <property type="entry name" value="RNaseH-like_sf"/>
</dbReference>
<comment type="caution">
    <text evidence="2">The sequence shown here is derived from an EMBL/GenBank/DDBJ whole genome shotgun (WGS) entry which is preliminary data.</text>
</comment>
<dbReference type="Proteomes" id="UP000593572">
    <property type="component" value="Unassembled WGS sequence"/>
</dbReference>
<accession>A0A7J8NC75</accession>
<dbReference type="CDD" id="cd06222">
    <property type="entry name" value="RNase_H_like"/>
    <property type="match status" value="1"/>
</dbReference>
<evidence type="ECO:0000259" key="1">
    <source>
        <dbReference type="Pfam" id="PF13456"/>
    </source>
</evidence>
<evidence type="ECO:0000313" key="2">
    <source>
        <dbReference type="EMBL" id="MBA0574462.1"/>
    </source>
</evidence>
<dbReference type="EMBL" id="JABEZX010000013">
    <property type="protein sequence ID" value="MBA0574462.1"/>
    <property type="molecule type" value="Genomic_DNA"/>
</dbReference>
<feature type="domain" description="RNase H type-1" evidence="1">
    <location>
        <begin position="90"/>
        <end position="162"/>
    </location>
</feature>
<sequence>MTFFPFCKHCGKAVESTTHVVRDCDFAQIVRKLLVPRLKWNAFFNLHVGHNDFIFNNTSRSSHELVASTLAWVKSFGFSGNIEQLWIGVMSNTKATIGGAVRDSSEVWLVGFKMVTVVSNVFQIEARAVVEGLKLIWSRGFKQVEVDCDNAMLIDTIRNGFALINNIEEVRLIHELYTKD</sequence>
<dbReference type="GO" id="GO:0003676">
    <property type="term" value="F:nucleic acid binding"/>
    <property type="evidence" value="ECO:0007669"/>
    <property type="project" value="InterPro"/>
</dbReference>
<protein>
    <recommendedName>
        <fullName evidence="1">RNase H type-1 domain-containing protein</fullName>
    </recommendedName>
</protein>